<dbReference type="EMBL" id="QJKF01000017">
    <property type="protein sequence ID" value="PXX57618.1"/>
    <property type="molecule type" value="Genomic_DNA"/>
</dbReference>
<dbReference type="InterPro" id="IPR004401">
    <property type="entry name" value="YbaB/EbfC"/>
</dbReference>
<dbReference type="Proteomes" id="UP000247569">
    <property type="component" value="Unassembled WGS sequence"/>
</dbReference>
<protein>
    <submittedName>
        <fullName evidence="2">DNA-binding protein YbaB</fullName>
    </submittedName>
</protein>
<dbReference type="SUPFAM" id="SSF82607">
    <property type="entry name" value="YbaB-like"/>
    <property type="match status" value="1"/>
</dbReference>
<dbReference type="AlphaFoldDB" id="A0A318JPL0"/>
<evidence type="ECO:0000313" key="2">
    <source>
        <dbReference type="EMBL" id="PXX57618.1"/>
    </source>
</evidence>
<reference evidence="2 3" key="1">
    <citation type="submission" date="2018-05" db="EMBL/GenBank/DDBJ databases">
        <title>Genomic Encyclopedia of Type Strains, Phase IV (KMG-IV): sequencing the most valuable type-strain genomes for metagenomic binning, comparative biology and taxonomic classification.</title>
        <authorList>
            <person name="Goeker M."/>
        </authorList>
    </citation>
    <scope>NUCLEOTIDE SEQUENCE [LARGE SCALE GENOMIC DNA]</scope>
    <source>
        <strain evidence="2 3">DSM 44704</strain>
    </source>
</reference>
<dbReference type="InterPro" id="IPR036894">
    <property type="entry name" value="YbaB-like_sf"/>
</dbReference>
<feature type="compositionally biased region" description="Pro residues" evidence="1">
    <location>
        <begin position="124"/>
        <end position="135"/>
    </location>
</feature>
<keyword evidence="3" id="KW-1185">Reference proteome</keyword>
<evidence type="ECO:0000313" key="3">
    <source>
        <dbReference type="Proteomes" id="UP000247569"/>
    </source>
</evidence>
<feature type="region of interest" description="Disordered" evidence="1">
    <location>
        <begin position="117"/>
        <end position="163"/>
    </location>
</feature>
<accession>A0A318JPL0</accession>
<dbReference type="Gene3D" id="3.30.1310.10">
    <property type="entry name" value="Nucleoid-associated protein YbaB-like domain"/>
    <property type="match status" value="1"/>
</dbReference>
<organism evidence="2 3">
    <name type="scientific">Nocardia tenerifensis</name>
    <dbReference type="NCBI Taxonomy" id="228006"/>
    <lineage>
        <taxon>Bacteria</taxon>
        <taxon>Bacillati</taxon>
        <taxon>Actinomycetota</taxon>
        <taxon>Actinomycetes</taxon>
        <taxon>Mycobacteriales</taxon>
        <taxon>Nocardiaceae</taxon>
        <taxon>Nocardia</taxon>
    </lineage>
</organism>
<keyword evidence="2" id="KW-0238">DNA-binding</keyword>
<proteinExistence type="predicted"/>
<name>A0A318JPL0_9NOCA</name>
<evidence type="ECO:0000256" key="1">
    <source>
        <dbReference type="SAM" id="MobiDB-lite"/>
    </source>
</evidence>
<sequence length="163" mass="18117">MVNERLRADAAMMMEAMSEQMQGLAKIQRDRARLTATVTACDKRIAVTVNADGILIETRFADDVSDLSYTEIAEAMTEAVQAAAKKVSEQGRRLMEPLRERKSRLPHLSDLLEDMPDVRSMVPVAPPVSTAPPNSPERRYDDEDAGFDDARPLGRRSIVSDLD</sequence>
<comment type="caution">
    <text evidence="2">The sequence shown here is derived from an EMBL/GenBank/DDBJ whole genome shotgun (WGS) entry which is preliminary data.</text>
</comment>
<dbReference type="GO" id="GO:0003677">
    <property type="term" value="F:DNA binding"/>
    <property type="evidence" value="ECO:0007669"/>
    <property type="project" value="UniProtKB-KW"/>
</dbReference>
<dbReference type="Pfam" id="PF02575">
    <property type="entry name" value="YbaB_DNA_bd"/>
    <property type="match status" value="1"/>
</dbReference>
<gene>
    <name evidence="2" type="ORF">DFR70_11746</name>
</gene>